<evidence type="ECO:0000313" key="3">
    <source>
        <dbReference type="Proteomes" id="UP000233551"/>
    </source>
</evidence>
<feature type="region of interest" description="Disordered" evidence="1">
    <location>
        <begin position="60"/>
        <end position="82"/>
    </location>
</feature>
<dbReference type="AlphaFoldDB" id="A0A2I0K0F1"/>
<accession>A0A2I0K0F1</accession>
<reference evidence="2 3" key="1">
    <citation type="submission" date="2017-11" db="EMBL/GenBank/DDBJ databases">
        <title>De-novo sequencing of pomegranate (Punica granatum L.) genome.</title>
        <authorList>
            <person name="Akparov Z."/>
            <person name="Amiraslanov A."/>
            <person name="Hajiyeva S."/>
            <person name="Abbasov M."/>
            <person name="Kaur K."/>
            <person name="Hamwieh A."/>
            <person name="Solovyev V."/>
            <person name="Salamov A."/>
            <person name="Braich B."/>
            <person name="Kosarev P."/>
            <person name="Mahmoud A."/>
            <person name="Hajiyev E."/>
            <person name="Babayeva S."/>
            <person name="Izzatullayeva V."/>
            <person name="Mammadov A."/>
            <person name="Mammadov A."/>
            <person name="Sharifova S."/>
            <person name="Ojaghi J."/>
            <person name="Eynullazada K."/>
            <person name="Bayramov B."/>
            <person name="Abdulazimova A."/>
            <person name="Shahmuradov I."/>
        </authorList>
    </citation>
    <scope>NUCLEOTIDE SEQUENCE [LARGE SCALE GENOMIC DNA]</scope>
    <source>
        <strain evidence="3">cv. AG2017</strain>
        <tissue evidence="2">Leaf</tissue>
    </source>
</reference>
<name>A0A2I0K0F1_PUNGR</name>
<protein>
    <submittedName>
        <fullName evidence="2">Uncharacterized protein</fullName>
    </submittedName>
</protein>
<evidence type="ECO:0000256" key="1">
    <source>
        <dbReference type="SAM" id="MobiDB-lite"/>
    </source>
</evidence>
<organism evidence="2 3">
    <name type="scientific">Punica granatum</name>
    <name type="common">Pomegranate</name>
    <dbReference type="NCBI Taxonomy" id="22663"/>
    <lineage>
        <taxon>Eukaryota</taxon>
        <taxon>Viridiplantae</taxon>
        <taxon>Streptophyta</taxon>
        <taxon>Embryophyta</taxon>
        <taxon>Tracheophyta</taxon>
        <taxon>Spermatophyta</taxon>
        <taxon>Magnoliopsida</taxon>
        <taxon>eudicotyledons</taxon>
        <taxon>Gunneridae</taxon>
        <taxon>Pentapetalae</taxon>
        <taxon>rosids</taxon>
        <taxon>malvids</taxon>
        <taxon>Myrtales</taxon>
        <taxon>Lythraceae</taxon>
        <taxon>Punica</taxon>
    </lineage>
</organism>
<sequence length="117" mass="12425">MHIYITVHHHHVPPSSINPGVSLSLHPPFSLLTPSPSLPCSLARNSDTCPLLVAPSVHPSNPRVFGPPSAEARRSSTPAAAHLPVPSSCLARWDSRDCLLKSPLSSPDPFAPRSGFS</sequence>
<keyword evidence="3" id="KW-1185">Reference proteome</keyword>
<dbReference type="Proteomes" id="UP000233551">
    <property type="component" value="Unassembled WGS sequence"/>
</dbReference>
<dbReference type="EMBL" id="PGOL01001028">
    <property type="protein sequence ID" value="PKI61563.1"/>
    <property type="molecule type" value="Genomic_DNA"/>
</dbReference>
<comment type="caution">
    <text evidence="2">The sequence shown here is derived from an EMBL/GenBank/DDBJ whole genome shotgun (WGS) entry which is preliminary data.</text>
</comment>
<feature type="non-terminal residue" evidence="2">
    <location>
        <position position="117"/>
    </location>
</feature>
<proteinExistence type="predicted"/>
<evidence type="ECO:0000313" key="2">
    <source>
        <dbReference type="EMBL" id="PKI61563.1"/>
    </source>
</evidence>
<gene>
    <name evidence="2" type="ORF">CRG98_018059</name>
</gene>